<dbReference type="NCBIfam" id="TIGR01901">
    <property type="entry name" value="adhes_NPXG"/>
    <property type="match status" value="1"/>
</dbReference>
<dbReference type="SMART" id="SM00912">
    <property type="entry name" value="Haemagg_act"/>
    <property type="match status" value="1"/>
</dbReference>
<dbReference type="EMBL" id="QUZT01000124">
    <property type="protein sequence ID" value="TFY84632.1"/>
    <property type="molecule type" value="Genomic_DNA"/>
</dbReference>
<dbReference type="InterPro" id="IPR008638">
    <property type="entry name" value="FhaB/CdiA-like_TPS"/>
</dbReference>
<dbReference type="RefSeq" id="WP_135311530.1">
    <property type="nucleotide sequence ID" value="NZ_QUZT01000124.1"/>
</dbReference>
<sequence>MDVRSPFNQCLALSLAGILFLNPLVSAAAQLSVDPASPGTSFGHAPNGVPVVNIAGPNGSGLSHNLFTDYNVGSNGLILNNATQAAQNTQLGGVILGNPGLQGRPASVILNEVTGGNRSHLGGYTEVAGHAARVIVANPHGITCNGCGFINTPRATLTTGKPVLDGGRLDHFRVEG</sequence>
<feature type="chain" id="PRO_5021288811" evidence="1">
    <location>
        <begin position="29"/>
        <end position="176"/>
    </location>
</feature>
<evidence type="ECO:0000259" key="2">
    <source>
        <dbReference type="SMART" id="SM00912"/>
    </source>
</evidence>
<dbReference type="InterPro" id="IPR011050">
    <property type="entry name" value="Pectin_lyase_fold/virulence"/>
</dbReference>
<proteinExistence type="predicted"/>
<dbReference type="Pfam" id="PF05860">
    <property type="entry name" value="TPS"/>
    <property type="match status" value="1"/>
</dbReference>
<organism evidence="3 4">
    <name type="scientific">Pseudomonas nabeulensis</name>
    <dbReference type="NCBI Taxonomy" id="2293833"/>
    <lineage>
        <taxon>Bacteria</taxon>
        <taxon>Pseudomonadati</taxon>
        <taxon>Pseudomonadota</taxon>
        <taxon>Gammaproteobacteria</taxon>
        <taxon>Pseudomonadales</taxon>
        <taxon>Pseudomonadaceae</taxon>
        <taxon>Pseudomonas</taxon>
    </lineage>
</organism>
<dbReference type="AlphaFoldDB" id="A0A4Z0ACX0"/>
<reference evidence="3 4" key="1">
    <citation type="journal article" date="2019" name="Syst. Appl. Microbiol.">
        <title>New species of pathogenic Pseudomonas isolated from citrus in Tunisia: Proposal of Pseudomonas kairouanensis sp. nov. and Pseudomonas nabeulensis sp. nov.</title>
        <authorList>
            <person name="Oueslati M."/>
            <person name="Mulet M."/>
            <person name="Gomila M."/>
            <person name="Berge O."/>
            <person name="Hajlaoui M.R."/>
            <person name="Lalucat J."/>
            <person name="Sadfi-Zouaoui N."/>
            <person name="Garcia-Valdes E."/>
        </authorList>
    </citation>
    <scope>NUCLEOTIDE SEQUENCE [LARGE SCALE GENOMIC DNA]</scope>
    <source>
        <strain evidence="3 4">E10B</strain>
    </source>
</reference>
<dbReference type="InterPro" id="IPR012334">
    <property type="entry name" value="Pectin_lyas_fold"/>
</dbReference>
<feature type="signal peptide" evidence="1">
    <location>
        <begin position="1"/>
        <end position="28"/>
    </location>
</feature>
<evidence type="ECO:0000313" key="4">
    <source>
        <dbReference type="Proteomes" id="UP000297734"/>
    </source>
</evidence>
<dbReference type="OrthoDB" id="2664633at2"/>
<feature type="non-terminal residue" evidence="3">
    <location>
        <position position="176"/>
    </location>
</feature>
<gene>
    <name evidence="3" type="ORF">DYL61_30840</name>
</gene>
<accession>A0A4Z0ACX0</accession>
<dbReference type="Gene3D" id="2.160.20.10">
    <property type="entry name" value="Single-stranded right-handed beta-helix, Pectin lyase-like"/>
    <property type="match status" value="1"/>
</dbReference>
<keyword evidence="4" id="KW-1185">Reference proteome</keyword>
<dbReference type="SUPFAM" id="SSF51126">
    <property type="entry name" value="Pectin lyase-like"/>
    <property type="match status" value="1"/>
</dbReference>
<name>A0A4Z0ACX0_9PSED</name>
<evidence type="ECO:0000313" key="3">
    <source>
        <dbReference type="EMBL" id="TFY84632.1"/>
    </source>
</evidence>
<comment type="caution">
    <text evidence="3">The sequence shown here is derived from an EMBL/GenBank/DDBJ whole genome shotgun (WGS) entry which is preliminary data.</text>
</comment>
<dbReference type="Proteomes" id="UP000297734">
    <property type="component" value="Unassembled WGS sequence"/>
</dbReference>
<evidence type="ECO:0000256" key="1">
    <source>
        <dbReference type="SAM" id="SignalP"/>
    </source>
</evidence>
<feature type="domain" description="Filamentous haemagglutinin FhaB/tRNA nuclease CdiA-like TPS" evidence="2">
    <location>
        <begin position="46"/>
        <end position="167"/>
    </location>
</feature>
<protein>
    <submittedName>
        <fullName evidence="3">Filamentous hemagglutinin N-terminal domain-containing protein</fullName>
    </submittedName>
</protein>
<keyword evidence="1" id="KW-0732">Signal</keyword>